<comment type="caution">
    <text evidence="2">The sequence shown here is derived from an EMBL/GenBank/DDBJ whole genome shotgun (WGS) entry which is preliminary data.</text>
</comment>
<dbReference type="AlphaFoldDB" id="A0A9W9IHN1"/>
<feature type="compositionally biased region" description="Basic and acidic residues" evidence="1">
    <location>
        <begin position="563"/>
        <end position="576"/>
    </location>
</feature>
<dbReference type="OrthoDB" id="5329403at2759"/>
<proteinExistence type="predicted"/>
<feature type="compositionally biased region" description="Low complexity" evidence="1">
    <location>
        <begin position="416"/>
        <end position="428"/>
    </location>
</feature>
<accession>A0A9W9IHN1</accession>
<feature type="region of interest" description="Disordered" evidence="1">
    <location>
        <begin position="478"/>
        <end position="519"/>
    </location>
</feature>
<reference evidence="2" key="1">
    <citation type="submission" date="2022-11" db="EMBL/GenBank/DDBJ databases">
        <authorList>
            <person name="Petersen C."/>
        </authorList>
    </citation>
    <scope>NUCLEOTIDE SEQUENCE</scope>
    <source>
        <strain evidence="2">IBT 26290</strain>
    </source>
</reference>
<dbReference type="EMBL" id="JAPQKN010000001">
    <property type="protein sequence ID" value="KAJ5176110.1"/>
    <property type="molecule type" value="Genomic_DNA"/>
</dbReference>
<feature type="compositionally biased region" description="Basic residues" evidence="1">
    <location>
        <begin position="121"/>
        <end position="140"/>
    </location>
</feature>
<evidence type="ECO:0000256" key="1">
    <source>
        <dbReference type="SAM" id="MobiDB-lite"/>
    </source>
</evidence>
<dbReference type="Proteomes" id="UP001149163">
    <property type="component" value="Unassembled WGS sequence"/>
</dbReference>
<feature type="region of interest" description="Disordered" evidence="1">
    <location>
        <begin position="88"/>
        <end position="140"/>
    </location>
</feature>
<reference evidence="2" key="2">
    <citation type="journal article" date="2023" name="IMA Fungus">
        <title>Comparative genomic study of the Penicillium genus elucidates a diverse pangenome and 15 lateral gene transfer events.</title>
        <authorList>
            <person name="Petersen C."/>
            <person name="Sorensen T."/>
            <person name="Nielsen M.R."/>
            <person name="Sondergaard T.E."/>
            <person name="Sorensen J.L."/>
            <person name="Fitzpatrick D.A."/>
            <person name="Frisvad J.C."/>
            <person name="Nielsen K.L."/>
        </authorList>
    </citation>
    <scope>NUCLEOTIDE SEQUENCE</scope>
    <source>
        <strain evidence="2">IBT 26290</strain>
    </source>
</reference>
<feature type="compositionally biased region" description="Polar residues" evidence="1">
    <location>
        <begin position="478"/>
        <end position="490"/>
    </location>
</feature>
<keyword evidence="3" id="KW-1185">Reference proteome</keyword>
<feature type="compositionally biased region" description="Polar residues" evidence="1">
    <location>
        <begin position="497"/>
        <end position="516"/>
    </location>
</feature>
<name>A0A9W9IHN1_9EURO</name>
<protein>
    <recommendedName>
        <fullName evidence="4">BTB domain-containing protein</fullName>
    </recommendedName>
</protein>
<feature type="region of interest" description="Disordered" evidence="1">
    <location>
        <begin position="408"/>
        <end position="430"/>
    </location>
</feature>
<gene>
    <name evidence="2" type="ORF">N7482_001987</name>
</gene>
<organism evidence="2 3">
    <name type="scientific">Penicillium canariense</name>
    <dbReference type="NCBI Taxonomy" id="189055"/>
    <lineage>
        <taxon>Eukaryota</taxon>
        <taxon>Fungi</taxon>
        <taxon>Dikarya</taxon>
        <taxon>Ascomycota</taxon>
        <taxon>Pezizomycotina</taxon>
        <taxon>Eurotiomycetes</taxon>
        <taxon>Eurotiomycetidae</taxon>
        <taxon>Eurotiales</taxon>
        <taxon>Aspergillaceae</taxon>
        <taxon>Penicillium</taxon>
    </lineage>
</organism>
<evidence type="ECO:0000313" key="2">
    <source>
        <dbReference type="EMBL" id="KAJ5176110.1"/>
    </source>
</evidence>
<feature type="region of interest" description="Disordered" evidence="1">
    <location>
        <begin position="534"/>
        <end position="599"/>
    </location>
</feature>
<dbReference type="RefSeq" id="XP_056547718.1">
    <property type="nucleotide sequence ID" value="XM_056684112.1"/>
</dbReference>
<feature type="compositionally biased region" description="Polar residues" evidence="1">
    <location>
        <begin position="107"/>
        <end position="119"/>
    </location>
</feature>
<evidence type="ECO:0008006" key="4">
    <source>
        <dbReference type="Google" id="ProtNLM"/>
    </source>
</evidence>
<dbReference type="GeneID" id="81423288"/>
<feature type="compositionally biased region" description="Polar residues" evidence="1">
    <location>
        <begin position="534"/>
        <end position="547"/>
    </location>
</feature>
<evidence type="ECO:0000313" key="3">
    <source>
        <dbReference type="Proteomes" id="UP001149163"/>
    </source>
</evidence>
<sequence length="1021" mass="112590">MAPIQSHYAHCPGDSFIDKPKHWTDRLSDNLKQRWGVPPRPEPQLQPQTHQLQFLVQYSGADRLVDNILEFASRNKLCVSVVRGPLSSEEGTLRTIDGPVKSDSSTERNSPFSSPSLNTPKPKKGIRKPFRKTKRGRKKLKRIMARRTPKAPKVVESYNTLSRITTPSPTVVDGGEATEGSSTPKKEYVGPCIVDTEKWRQRALDCLATQGAEAKKQAAEKKEADDEAIHLAVAADVNNVYPHYIQQSESSNLQMTMRNLSVPAQYSHDQNYPTGYEQPAFGVDPNTIHYSSMRNGGSPLRSSRAGNDGLQNLLTRWEETQFLPYPDSPHSDNVNPGVIMQTVEGATPSMYQLETASNEEADFSLPTTYATRHSPAYVASLERDMHGIHKAESPANSRELAPSVASLLEASRKSQKSTPKSSPSSMDPAANEALAQSVAALFELTRQSYRSFSGSTGSSSELLINPVASSLFERGLSKQPSSITTDNFSNEDPALPAQTSHPHNDPTMSTSNNPPNISKKMMILPFRRVRTSEDLSQLAQDAPSSPSLYFDAKSKNLSSPDPTSKDSKEASRDTSRKASAFDSHDNQQPKSPASKADTGQIHDQFSQTVDTGPLAFQTKHIQGLFGNPEFSDIQILLSPDLTLPPIVYYVHKNVIAASPFLYKVMAAKRNRDGGVDRIHALTGVSFTCSHAFSMALQVLYGIPLVTQESLRKTTMQGLGHPDDDDTSTYSFSLERAMVDFALCYAATGAFLERREITERGIELAMDLLSWETAEFILNFGMTVSAYAVTCPDVPFPPMSSHSSRSSSLSAANGIPLVELDYFHDFHCMWADTVLTAAVRFITSSITVDFQLYNRAQARFTPNRIPQALHTLPGSCLSNPRLEEIRFGSFPSIADERPTDPMILVPSAMLLTLPFRAFVDMLNAVKSRGALSYNLVKEIVLEREARRLNALRVFLRIGHWCFTEVPGEALEELSYREFVKIDQVDHAEDECAVVLRATVERVWVGNEVPNSVPAAAAANNSA</sequence>